<protein>
    <submittedName>
        <fullName evidence="1">Uncharacterized protein</fullName>
    </submittedName>
</protein>
<name>A0A392RM83_9FABA</name>
<accession>A0A392RM83</accession>
<reference evidence="1 2" key="1">
    <citation type="journal article" date="2018" name="Front. Plant Sci.">
        <title>Red Clover (Trifolium pratense) and Zigzag Clover (T. medium) - A Picture of Genomic Similarities and Differences.</title>
        <authorList>
            <person name="Dluhosova J."/>
            <person name="Istvanek J."/>
            <person name="Nedelnik J."/>
            <person name="Repkova J."/>
        </authorList>
    </citation>
    <scope>NUCLEOTIDE SEQUENCE [LARGE SCALE GENOMIC DNA]</scope>
    <source>
        <strain evidence="2">cv. 10/8</strain>
        <tissue evidence="1">Leaf</tissue>
    </source>
</reference>
<dbReference type="EMBL" id="LXQA010247899">
    <property type="protein sequence ID" value="MCI37741.1"/>
    <property type="molecule type" value="Genomic_DNA"/>
</dbReference>
<keyword evidence="2" id="KW-1185">Reference proteome</keyword>
<evidence type="ECO:0000313" key="2">
    <source>
        <dbReference type="Proteomes" id="UP000265520"/>
    </source>
</evidence>
<proteinExistence type="predicted"/>
<comment type="caution">
    <text evidence="1">The sequence shown here is derived from an EMBL/GenBank/DDBJ whole genome shotgun (WGS) entry which is preliminary data.</text>
</comment>
<feature type="non-terminal residue" evidence="1">
    <location>
        <position position="74"/>
    </location>
</feature>
<sequence>VLSSSPSLSDDDDFVAFAILNRKDFVFCKKSYDSWVLLNDPGVSFVEVPEITPVNFHYYNYFDKICYTVFAGED</sequence>
<evidence type="ECO:0000313" key="1">
    <source>
        <dbReference type="EMBL" id="MCI37741.1"/>
    </source>
</evidence>
<feature type="non-terminal residue" evidence="1">
    <location>
        <position position="1"/>
    </location>
</feature>
<dbReference type="Proteomes" id="UP000265520">
    <property type="component" value="Unassembled WGS sequence"/>
</dbReference>
<dbReference type="AlphaFoldDB" id="A0A392RM83"/>
<organism evidence="1 2">
    <name type="scientific">Trifolium medium</name>
    <dbReference type="NCBI Taxonomy" id="97028"/>
    <lineage>
        <taxon>Eukaryota</taxon>
        <taxon>Viridiplantae</taxon>
        <taxon>Streptophyta</taxon>
        <taxon>Embryophyta</taxon>
        <taxon>Tracheophyta</taxon>
        <taxon>Spermatophyta</taxon>
        <taxon>Magnoliopsida</taxon>
        <taxon>eudicotyledons</taxon>
        <taxon>Gunneridae</taxon>
        <taxon>Pentapetalae</taxon>
        <taxon>rosids</taxon>
        <taxon>fabids</taxon>
        <taxon>Fabales</taxon>
        <taxon>Fabaceae</taxon>
        <taxon>Papilionoideae</taxon>
        <taxon>50 kb inversion clade</taxon>
        <taxon>NPAAA clade</taxon>
        <taxon>Hologalegina</taxon>
        <taxon>IRL clade</taxon>
        <taxon>Trifolieae</taxon>
        <taxon>Trifolium</taxon>
    </lineage>
</organism>